<dbReference type="PANTHER" id="PTHR30543">
    <property type="entry name" value="CHROMATE REDUCTASE"/>
    <property type="match status" value="1"/>
</dbReference>
<dbReference type="Gene3D" id="3.40.50.360">
    <property type="match status" value="1"/>
</dbReference>
<feature type="domain" description="NADPH-dependent FMN reductase-like" evidence="3">
    <location>
        <begin position="5"/>
        <end position="136"/>
    </location>
</feature>
<name>A0AAE7DFQ3_9PSED</name>
<dbReference type="GO" id="GO:0016655">
    <property type="term" value="F:oxidoreductase activity, acting on NAD(P)H, quinone or similar compound as acceptor"/>
    <property type="evidence" value="ECO:0007669"/>
    <property type="project" value="UniProtKB-ARBA"/>
</dbReference>
<dbReference type="GO" id="GO:0010181">
    <property type="term" value="F:FMN binding"/>
    <property type="evidence" value="ECO:0007669"/>
    <property type="project" value="TreeGrafter"/>
</dbReference>
<dbReference type="KEGG" id="pum:HGP31_23505"/>
<gene>
    <name evidence="4" type="ORF">HGP31_23505</name>
</gene>
<dbReference type="InterPro" id="IPR005025">
    <property type="entry name" value="FMN_Rdtase-like_dom"/>
</dbReference>
<evidence type="ECO:0000313" key="4">
    <source>
        <dbReference type="EMBL" id="QJC81132.1"/>
    </source>
</evidence>
<dbReference type="InterPro" id="IPR029039">
    <property type="entry name" value="Flavoprotein-like_sf"/>
</dbReference>
<organism evidence="4 5">
    <name type="scientific">Pseudomonas umsongensis</name>
    <dbReference type="NCBI Taxonomy" id="198618"/>
    <lineage>
        <taxon>Bacteria</taxon>
        <taxon>Pseudomonadati</taxon>
        <taxon>Pseudomonadota</taxon>
        <taxon>Gammaproteobacteria</taxon>
        <taxon>Pseudomonadales</taxon>
        <taxon>Pseudomonadaceae</taxon>
        <taxon>Pseudomonas</taxon>
    </lineage>
</organism>
<evidence type="ECO:0000256" key="2">
    <source>
        <dbReference type="ARBA" id="ARBA00022643"/>
    </source>
</evidence>
<dbReference type="EMBL" id="CP051487">
    <property type="protein sequence ID" value="QJC81132.1"/>
    <property type="molecule type" value="Genomic_DNA"/>
</dbReference>
<keyword evidence="2" id="KW-0288">FMN</keyword>
<sequence length="186" mass="20933">MNNEMKLVLIHSGEDEEGLQPALVNWVADVLAQRAEFEPWWVEPAHLMARSDNAVVQESLRHLADADAFLIITSEHRNVHHCELKAFIERVSDRWHARPVAFIGYGAASGGLCAIDQLRQILAGQHAVPICNFVSFPDPWALIDGDGVLRQPDQARLPMARMLVQLNWWARALKAARQQMPYALVS</sequence>
<dbReference type="RefSeq" id="WP_020796784.1">
    <property type="nucleotide sequence ID" value="NZ_CP051487.1"/>
</dbReference>
<comment type="cofactor">
    <cofactor evidence="1">
        <name>FMN</name>
        <dbReference type="ChEBI" id="CHEBI:58210"/>
    </cofactor>
</comment>
<dbReference type="SUPFAM" id="SSF52218">
    <property type="entry name" value="Flavoproteins"/>
    <property type="match status" value="1"/>
</dbReference>
<dbReference type="GeneID" id="72196589"/>
<proteinExistence type="predicted"/>
<dbReference type="Pfam" id="PF03358">
    <property type="entry name" value="FMN_red"/>
    <property type="match status" value="1"/>
</dbReference>
<dbReference type="Proteomes" id="UP000501367">
    <property type="component" value="Chromosome"/>
</dbReference>
<accession>A0AAE7DFQ3</accession>
<keyword evidence="2" id="KW-0285">Flavoprotein</keyword>
<evidence type="ECO:0000259" key="3">
    <source>
        <dbReference type="Pfam" id="PF03358"/>
    </source>
</evidence>
<evidence type="ECO:0000256" key="1">
    <source>
        <dbReference type="ARBA" id="ARBA00001917"/>
    </source>
</evidence>
<evidence type="ECO:0000313" key="5">
    <source>
        <dbReference type="Proteomes" id="UP000501367"/>
    </source>
</evidence>
<protein>
    <submittedName>
        <fullName evidence="4">NAD(P)H-dependent oxidoreductase</fullName>
    </submittedName>
</protein>
<reference evidence="4 5" key="1">
    <citation type="submission" date="2020-04" db="EMBL/GenBank/DDBJ databases">
        <authorList>
            <person name="Yao Y."/>
            <person name="He Z."/>
        </authorList>
    </citation>
    <scope>NUCLEOTIDE SEQUENCE [LARGE SCALE GENOMIC DNA]</scope>
    <source>
        <strain evidence="4 5">CY-1</strain>
    </source>
</reference>
<dbReference type="InterPro" id="IPR050712">
    <property type="entry name" value="NAD(P)H-dep_reductase"/>
</dbReference>
<dbReference type="PANTHER" id="PTHR30543:SF21">
    <property type="entry name" value="NAD(P)H-DEPENDENT FMN REDUCTASE LOT6"/>
    <property type="match status" value="1"/>
</dbReference>
<dbReference type="AlphaFoldDB" id="A0AAE7DFQ3"/>
<dbReference type="GO" id="GO:0005829">
    <property type="term" value="C:cytosol"/>
    <property type="evidence" value="ECO:0007669"/>
    <property type="project" value="TreeGrafter"/>
</dbReference>